<organism evidence="2 3">
    <name type="scientific">Arenicella chitinivorans</name>
    <dbReference type="NCBI Taxonomy" id="1329800"/>
    <lineage>
        <taxon>Bacteria</taxon>
        <taxon>Pseudomonadati</taxon>
        <taxon>Pseudomonadota</taxon>
        <taxon>Gammaproteobacteria</taxon>
        <taxon>Arenicellales</taxon>
        <taxon>Arenicellaceae</taxon>
        <taxon>Arenicella</taxon>
    </lineage>
</organism>
<dbReference type="RefSeq" id="WP_189398506.1">
    <property type="nucleotide sequence ID" value="NZ_BMXA01000001.1"/>
</dbReference>
<dbReference type="InterPro" id="IPR034660">
    <property type="entry name" value="DinB/YfiT-like"/>
</dbReference>
<dbReference type="Proteomes" id="UP000614811">
    <property type="component" value="Unassembled WGS sequence"/>
</dbReference>
<comment type="caution">
    <text evidence="2">The sequence shown here is derived from an EMBL/GenBank/DDBJ whole genome shotgun (WGS) entry which is preliminary data.</text>
</comment>
<accession>A0A918VHV7</accession>
<evidence type="ECO:0000256" key="1">
    <source>
        <dbReference type="SAM" id="MobiDB-lite"/>
    </source>
</evidence>
<evidence type="ECO:0008006" key="4">
    <source>
        <dbReference type="Google" id="ProtNLM"/>
    </source>
</evidence>
<keyword evidence="3" id="KW-1185">Reference proteome</keyword>
<protein>
    <recommendedName>
        <fullName evidence="4">DinB family protein</fullName>
    </recommendedName>
</protein>
<feature type="region of interest" description="Disordered" evidence="1">
    <location>
        <begin position="174"/>
        <end position="193"/>
    </location>
</feature>
<dbReference type="AlphaFoldDB" id="A0A918VHV7"/>
<gene>
    <name evidence="2" type="ORF">GCM10008090_05940</name>
</gene>
<proteinExistence type="predicted"/>
<reference evidence="2" key="2">
    <citation type="submission" date="2020-09" db="EMBL/GenBank/DDBJ databases">
        <authorList>
            <person name="Sun Q."/>
            <person name="Kim S."/>
        </authorList>
    </citation>
    <scope>NUCLEOTIDE SEQUENCE</scope>
    <source>
        <strain evidence="2">KCTC 12711</strain>
    </source>
</reference>
<evidence type="ECO:0000313" key="2">
    <source>
        <dbReference type="EMBL" id="GHA00082.1"/>
    </source>
</evidence>
<dbReference type="PANTHER" id="PTHR39473:SF1">
    <property type="entry name" value="DINB-LIKE DOMAIN-CONTAINING PROTEIN"/>
    <property type="match status" value="1"/>
</dbReference>
<name>A0A918VHV7_9GAMM</name>
<reference evidence="2" key="1">
    <citation type="journal article" date="2014" name="Int. J. Syst. Evol. Microbiol.">
        <title>Complete genome sequence of Corynebacterium casei LMG S-19264T (=DSM 44701T), isolated from a smear-ripened cheese.</title>
        <authorList>
            <consortium name="US DOE Joint Genome Institute (JGI-PGF)"/>
            <person name="Walter F."/>
            <person name="Albersmeier A."/>
            <person name="Kalinowski J."/>
            <person name="Ruckert C."/>
        </authorList>
    </citation>
    <scope>NUCLEOTIDE SEQUENCE</scope>
    <source>
        <strain evidence="2">KCTC 12711</strain>
    </source>
</reference>
<sequence length="193" mass="21041">MSSFQELVDINIGALQEGNLFLSSLPAKQFTQSLRPTFESTIGAHFRHVLEHYRCFLRQLPSACVCYDARERDQILERDLGYAVRTINDLVHALGTLSESSTLQIKDGPSGLVLTTTTQRELLFLQSHTVHHYAIAAAMGRQLGTDAAPGFGVALATQQHVSALSKSGHIGMVSKGIDSSKSRDRSGMLGTKN</sequence>
<evidence type="ECO:0000313" key="3">
    <source>
        <dbReference type="Proteomes" id="UP000614811"/>
    </source>
</evidence>
<dbReference type="PANTHER" id="PTHR39473">
    <property type="match status" value="1"/>
</dbReference>
<dbReference type="SUPFAM" id="SSF109854">
    <property type="entry name" value="DinB/YfiT-like putative metalloenzymes"/>
    <property type="match status" value="1"/>
</dbReference>
<dbReference type="EMBL" id="BMXA01000001">
    <property type="protein sequence ID" value="GHA00082.1"/>
    <property type="molecule type" value="Genomic_DNA"/>
</dbReference>